<dbReference type="SUPFAM" id="SSF47384">
    <property type="entry name" value="Homodimeric domain of signal transducing histidine kinase"/>
    <property type="match status" value="1"/>
</dbReference>
<evidence type="ECO:0000259" key="14">
    <source>
        <dbReference type="PROSITE" id="PS50109"/>
    </source>
</evidence>
<dbReference type="NCBIfam" id="TIGR00229">
    <property type="entry name" value="sensory_box"/>
    <property type="match status" value="1"/>
</dbReference>
<comment type="caution">
    <text evidence="16">The sequence shown here is derived from an EMBL/GenBank/DDBJ whole genome shotgun (WGS) entry which is preliminary data.</text>
</comment>
<evidence type="ECO:0000313" key="16">
    <source>
        <dbReference type="EMBL" id="NDY81959.1"/>
    </source>
</evidence>
<dbReference type="CDD" id="cd00082">
    <property type="entry name" value="HisKA"/>
    <property type="match status" value="1"/>
</dbReference>
<dbReference type="InterPro" id="IPR036097">
    <property type="entry name" value="HisK_dim/P_sf"/>
</dbReference>
<evidence type="ECO:0000256" key="6">
    <source>
        <dbReference type="ARBA" id="ARBA00022777"/>
    </source>
</evidence>
<keyword evidence="8" id="KW-0902">Two-component regulatory system</keyword>
<dbReference type="EC" id="2.7.13.3" evidence="2"/>
<proteinExistence type="predicted"/>
<keyword evidence="3" id="KW-0597">Phosphoprotein</keyword>
<dbReference type="PANTHER" id="PTHR43065:SF16">
    <property type="entry name" value="SENSORY HISTIDINE KINASE_PHOSPHATASE NTRB"/>
    <property type="match status" value="1"/>
</dbReference>
<dbReference type="PRINTS" id="PR00344">
    <property type="entry name" value="BCTRLSENSOR"/>
</dbReference>
<dbReference type="PROSITE" id="PS50109">
    <property type="entry name" value="HIS_KIN"/>
    <property type="match status" value="1"/>
</dbReference>
<dbReference type="InterPro" id="IPR035965">
    <property type="entry name" value="PAS-like_dom_sf"/>
</dbReference>
<dbReference type="CDD" id="cd00130">
    <property type="entry name" value="PAS"/>
    <property type="match status" value="1"/>
</dbReference>
<evidence type="ECO:0000256" key="12">
    <source>
        <dbReference type="ARBA" id="ARBA00042313"/>
    </source>
</evidence>
<sequence length="350" mass="39036">MKFVEAYDLLATTVLLLNSEGEVVVANSAAEAMFGRSRRHLIGQPAVQLFDRDPSVEQSIRQACQGELADCRQFAMIRRGFEPVEVAVTSIALTQQPWSALLEIKDIEQSVLVDRSVRIVEEIDKQHELLRNLAHEVKNPLGGLRGAAQLLESELPDPSLQEYTRVIISEADRLQTLVDRLAAPQRMPVQWQSVNIHEICERVCALIRAEFRDVAILRDYDASMPEFKADQARLMQALLNVVRNAAQILSANPATTSPRITIKTRVARQVLLKHKQHRMAVVVSVIDNGPGVPDTLRDRIFHPLVTGRDGGTGLGLSLAQDFLQQHGGVIEFDSHPGHTEFRLLLPLEPL</sequence>
<evidence type="ECO:0000256" key="4">
    <source>
        <dbReference type="ARBA" id="ARBA00022679"/>
    </source>
</evidence>
<dbReference type="GO" id="GO:0000155">
    <property type="term" value="F:phosphorelay sensor kinase activity"/>
    <property type="evidence" value="ECO:0007669"/>
    <property type="project" value="InterPro"/>
</dbReference>
<organism evidence="16">
    <name type="scientific">Sheuella amnicola</name>
    <dbReference type="NCBI Taxonomy" id="2707330"/>
    <lineage>
        <taxon>Bacteria</taxon>
        <taxon>Pseudomonadati</taxon>
        <taxon>Pseudomonadota</taxon>
        <taxon>Betaproteobacteria</taxon>
        <taxon>Burkholderiales</taxon>
        <taxon>Alcaligenaceae</taxon>
        <taxon>Sheuella</taxon>
    </lineage>
</organism>
<dbReference type="Pfam" id="PF00512">
    <property type="entry name" value="HisKA"/>
    <property type="match status" value="1"/>
</dbReference>
<dbReference type="SUPFAM" id="SSF55785">
    <property type="entry name" value="PYP-like sensor domain (PAS domain)"/>
    <property type="match status" value="1"/>
</dbReference>
<evidence type="ECO:0000259" key="15">
    <source>
        <dbReference type="PROSITE" id="PS50112"/>
    </source>
</evidence>
<dbReference type="InterPro" id="IPR003661">
    <property type="entry name" value="HisK_dim/P_dom"/>
</dbReference>
<dbReference type="NCBIfam" id="NF008293">
    <property type="entry name" value="PRK11073.1"/>
    <property type="match status" value="1"/>
</dbReference>
<dbReference type="SMART" id="SM00091">
    <property type="entry name" value="PAS"/>
    <property type="match status" value="1"/>
</dbReference>
<evidence type="ECO:0000256" key="10">
    <source>
        <dbReference type="ARBA" id="ARBA00037696"/>
    </source>
</evidence>
<evidence type="ECO:0000256" key="3">
    <source>
        <dbReference type="ARBA" id="ARBA00022553"/>
    </source>
</evidence>
<dbReference type="RefSeq" id="WP_163651246.1">
    <property type="nucleotide sequence ID" value="NZ_JAAGRN010000001.1"/>
</dbReference>
<dbReference type="AlphaFoldDB" id="A0A6B2QXW3"/>
<dbReference type="Gene3D" id="3.30.565.10">
    <property type="entry name" value="Histidine kinase-like ATPase, C-terminal domain"/>
    <property type="match status" value="1"/>
</dbReference>
<dbReference type="Gene3D" id="3.30.450.20">
    <property type="entry name" value="PAS domain"/>
    <property type="match status" value="1"/>
</dbReference>
<dbReference type="PROSITE" id="PS50112">
    <property type="entry name" value="PAS"/>
    <property type="match status" value="1"/>
</dbReference>
<dbReference type="SMART" id="SM00388">
    <property type="entry name" value="HisKA"/>
    <property type="match status" value="1"/>
</dbReference>
<evidence type="ECO:0000256" key="8">
    <source>
        <dbReference type="ARBA" id="ARBA00023012"/>
    </source>
</evidence>
<dbReference type="InterPro" id="IPR004358">
    <property type="entry name" value="Sig_transdc_His_kin-like_C"/>
</dbReference>
<keyword evidence="9" id="KW-0535">Nitrogen fixation</keyword>
<name>A0A6B2QXW3_9BURK</name>
<dbReference type="PANTHER" id="PTHR43065">
    <property type="entry name" value="SENSOR HISTIDINE KINASE"/>
    <property type="match status" value="1"/>
</dbReference>
<keyword evidence="7" id="KW-0067">ATP-binding</keyword>
<dbReference type="InterPro" id="IPR036890">
    <property type="entry name" value="HATPase_C_sf"/>
</dbReference>
<dbReference type="EMBL" id="JAAGRN010000001">
    <property type="protein sequence ID" value="NDY81959.1"/>
    <property type="molecule type" value="Genomic_DNA"/>
</dbReference>
<feature type="domain" description="Histidine kinase" evidence="14">
    <location>
        <begin position="132"/>
        <end position="349"/>
    </location>
</feature>
<evidence type="ECO:0000256" key="1">
    <source>
        <dbReference type="ARBA" id="ARBA00000085"/>
    </source>
</evidence>
<evidence type="ECO:0000256" key="2">
    <source>
        <dbReference type="ARBA" id="ARBA00012438"/>
    </source>
</evidence>
<feature type="domain" description="PAS" evidence="15">
    <location>
        <begin position="1"/>
        <end position="47"/>
    </location>
</feature>
<keyword evidence="6" id="KW-0418">Kinase</keyword>
<protein>
    <recommendedName>
        <fullName evidence="11">Sensory histidine kinase/phosphatase NtrB</fullName>
        <ecNumber evidence="2">2.7.13.3</ecNumber>
    </recommendedName>
    <alternativeName>
        <fullName evidence="12">Nitrogen regulation protein NR(II)</fullName>
    </alternativeName>
    <alternativeName>
        <fullName evidence="13">Nitrogen regulator II</fullName>
    </alternativeName>
</protein>
<dbReference type="InterPro" id="IPR005467">
    <property type="entry name" value="His_kinase_dom"/>
</dbReference>
<dbReference type="SMART" id="SM00387">
    <property type="entry name" value="HATPase_c"/>
    <property type="match status" value="1"/>
</dbReference>
<evidence type="ECO:0000256" key="5">
    <source>
        <dbReference type="ARBA" id="ARBA00022741"/>
    </source>
</evidence>
<evidence type="ECO:0000256" key="7">
    <source>
        <dbReference type="ARBA" id="ARBA00022840"/>
    </source>
</evidence>
<gene>
    <name evidence="16" type="ORF">G3I67_01825</name>
</gene>
<dbReference type="SUPFAM" id="SSF55874">
    <property type="entry name" value="ATPase domain of HSP90 chaperone/DNA topoisomerase II/histidine kinase"/>
    <property type="match status" value="1"/>
</dbReference>
<comment type="function">
    <text evidence="10">Member of the two-component regulatory system NtrB/NtrC, which controls expression of the nitrogen-regulated (ntr) genes in response to nitrogen limitation. Under conditions of nitrogen limitation, NtrB autophosphorylates and transfers the phosphoryl group to NtrC. In the presence of nitrogen, acts as a phosphatase that dephosphorylates and inactivates NtrC.</text>
</comment>
<keyword evidence="5" id="KW-0547">Nucleotide-binding</keyword>
<keyword evidence="4" id="KW-0808">Transferase</keyword>
<evidence type="ECO:0000256" key="9">
    <source>
        <dbReference type="ARBA" id="ARBA00023231"/>
    </source>
</evidence>
<dbReference type="Pfam" id="PF02518">
    <property type="entry name" value="HATPase_c"/>
    <property type="match status" value="1"/>
</dbReference>
<dbReference type="InterPro" id="IPR003594">
    <property type="entry name" value="HATPase_dom"/>
</dbReference>
<dbReference type="GO" id="GO:0005524">
    <property type="term" value="F:ATP binding"/>
    <property type="evidence" value="ECO:0007669"/>
    <property type="project" value="UniProtKB-KW"/>
</dbReference>
<reference evidence="16" key="1">
    <citation type="submission" date="2020-02" db="EMBL/GenBank/DDBJ databases">
        <authorList>
            <person name="Chen W.-M."/>
        </authorList>
    </citation>
    <scope>NUCLEOTIDE SEQUENCE</scope>
    <source>
        <strain evidence="16">NBD-18</strain>
    </source>
</reference>
<evidence type="ECO:0000256" key="11">
    <source>
        <dbReference type="ARBA" id="ARBA00039567"/>
    </source>
</evidence>
<dbReference type="Gene3D" id="1.10.287.130">
    <property type="match status" value="1"/>
</dbReference>
<accession>A0A6B2QXW3</accession>
<evidence type="ECO:0000256" key="13">
    <source>
        <dbReference type="ARBA" id="ARBA00043094"/>
    </source>
</evidence>
<comment type="catalytic activity">
    <reaction evidence="1">
        <text>ATP + protein L-histidine = ADP + protein N-phospho-L-histidine.</text>
        <dbReference type="EC" id="2.7.13.3"/>
    </reaction>
</comment>
<dbReference type="InterPro" id="IPR000014">
    <property type="entry name" value="PAS"/>
</dbReference>
<dbReference type="Pfam" id="PF13426">
    <property type="entry name" value="PAS_9"/>
    <property type="match status" value="1"/>
</dbReference>